<dbReference type="OrthoDB" id="45365at2759"/>
<dbReference type="PANTHER" id="PTHR47843">
    <property type="entry name" value="BTB DOMAIN-CONTAINING PROTEIN-RELATED"/>
    <property type="match status" value="1"/>
</dbReference>
<gene>
    <name evidence="1" type="ORF">CDD81_4506</name>
</gene>
<keyword evidence="2" id="KW-1185">Reference proteome</keyword>
<name>A0A2C5YJL6_9HYPO</name>
<dbReference type="EMBL" id="NJET01000003">
    <property type="protein sequence ID" value="PHH67111.1"/>
    <property type="molecule type" value="Genomic_DNA"/>
</dbReference>
<accession>A0A2C5YJL6</accession>
<evidence type="ECO:0008006" key="3">
    <source>
        <dbReference type="Google" id="ProtNLM"/>
    </source>
</evidence>
<proteinExistence type="predicted"/>
<dbReference type="AlphaFoldDB" id="A0A2C5YJL6"/>
<organism evidence="1 2">
    <name type="scientific">Ophiocordyceps australis</name>
    <dbReference type="NCBI Taxonomy" id="1399860"/>
    <lineage>
        <taxon>Eukaryota</taxon>
        <taxon>Fungi</taxon>
        <taxon>Dikarya</taxon>
        <taxon>Ascomycota</taxon>
        <taxon>Pezizomycotina</taxon>
        <taxon>Sordariomycetes</taxon>
        <taxon>Hypocreomycetidae</taxon>
        <taxon>Hypocreales</taxon>
        <taxon>Ophiocordycipitaceae</taxon>
        <taxon>Ophiocordyceps</taxon>
    </lineage>
</organism>
<dbReference type="InterPro" id="IPR011333">
    <property type="entry name" value="SKP1/BTB/POZ_sf"/>
</dbReference>
<reference evidence="1 2" key="1">
    <citation type="submission" date="2017-06" db="EMBL/GenBank/DDBJ databases">
        <title>Ant-infecting Ophiocordyceps genomes reveal a high diversity of potential behavioral manipulation genes and a possible major role for enterotoxins.</title>
        <authorList>
            <person name="De Bekker C."/>
            <person name="Evans H.C."/>
            <person name="Brachmann A."/>
            <person name="Hughes D.P."/>
        </authorList>
    </citation>
    <scope>NUCLEOTIDE SEQUENCE [LARGE SCALE GENOMIC DNA]</scope>
    <source>
        <strain evidence="1 2">Map64</strain>
    </source>
</reference>
<dbReference type="Gene3D" id="3.30.710.10">
    <property type="entry name" value="Potassium Channel Kv1.1, Chain A"/>
    <property type="match status" value="1"/>
</dbReference>
<evidence type="ECO:0000313" key="2">
    <source>
        <dbReference type="Proteomes" id="UP000226192"/>
    </source>
</evidence>
<evidence type="ECO:0000313" key="1">
    <source>
        <dbReference type="EMBL" id="PHH67111.1"/>
    </source>
</evidence>
<protein>
    <recommendedName>
        <fullName evidence="3">BTB domain-containing protein</fullName>
    </recommendedName>
</protein>
<dbReference type="Proteomes" id="UP000226192">
    <property type="component" value="Unassembled WGS sequence"/>
</dbReference>
<dbReference type="STRING" id="1399860.A0A2C5YJL6"/>
<comment type="caution">
    <text evidence="1">The sequence shown here is derived from an EMBL/GenBank/DDBJ whole genome shotgun (WGS) entry which is preliminary data.</text>
</comment>
<sequence length="111" mass="12559">MYDDVVERISLPNEEPEAFDSVLQYLCSGDYYPRLVHNEQQDSWELEASDINHGILYHPGFDMDVLKDTVVYCSANKYGLEDLKDLALRKQALCTHGLILTITASLVCAFG</sequence>
<dbReference type="PANTHER" id="PTHR47843:SF7">
    <property type="entry name" value="BTB DOMAIN-CONTAINING PROTEIN"/>
    <property type="match status" value="1"/>
</dbReference>